<organism evidence="1">
    <name type="scientific">marine metagenome</name>
    <dbReference type="NCBI Taxonomy" id="408172"/>
    <lineage>
        <taxon>unclassified sequences</taxon>
        <taxon>metagenomes</taxon>
        <taxon>ecological metagenomes</taxon>
    </lineage>
</organism>
<feature type="non-terminal residue" evidence="1">
    <location>
        <position position="1"/>
    </location>
</feature>
<name>A0A382P5X9_9ZZZZ</name>
<protein>
    <submittedName>
        <fullName evidence="1">Uncharacterized protein</fullName>
    </submittedName>
</protein>
<gene>
    <name evidence="1" type="ORF">METZ01_LOCUS321560</name>
</gene>
<proteinExistence type="predicted"/>
<dbReference type="EMBL" id="UINC01105058">
    <property type="protein sequence ID" value="SVC68706.1"/>
    <property type="molecule type" value="Genomic_DNA"/>
</dbReference>
<dbReference type="AlphaFoldDB" id="A0A382P5X9"/>
<reference evidence="1" key="1">
    <citation type="submission" date="2018-05" db="EMBL/GenBank/DDBJ databases">
        <authorList>
            <person name="Lanie J.A."/>
            <person name="Ng W.-L."/>
            <person name="Kazmierczak K.M."/>
            <person name="Andrzejewski T.M."/>
            <person name="Davidsen T.M."/>
            <person name="Wayne K.J."/>
            <person name="Tettelin H."/>
            <person name="Glass J.I."/>
            <person name="Rusch D."/>
            <person name="Podicherti R."/>
            <person name="Tsui H.-C.T."/>
            <person name="Winkler M.E."/>
        </authorList>
    </citation>
    <scope>NUCLEOTIDE SEQUENCE</scope>
</reference>
<accession>A0A382P5X9</accession>
<sequence>VVSETDLPAPLGEVVQRCPKLGSLQISPETSIPRMFLERASVLDNGLIEVLGEFCRPGAVLGARSARGQPYRHNGNGYGG</sequence>
<evidence type="ECO:0000313" key="1">
    <source>
        <dbReference type="EMBL" id="SVC68706.1"/>
    </source>
</evidence>